<proteinExistence type="predicted"/>
<sequence>MKNLPYNDEILSAFLDAELPEAQMEEIRQAIQENEQLAEQLSRLAMVDSVIAQQYEQINQQPLPASITQLLEALPEANADHETIEKAKEFSTGSNSNLKDSNNVVSLSLWRRSKQAIKEHYAIAASFTAMCVFASALFVLTPNENAHWQEIAALLEVQTSGASKTLPTGETFSVALTFENAQGDFCRKYTIEGAEKSQQSLACRVNEQWQPTLTLYQNKSTTQQYQTATTQNMLREYIDKNAVGDFLTIDAEKQVIKQNWREENK</sequence>
<gene>
    <name evidence="1" type="ORF">RM573_15375</name>
</gene>
<protein>
    <recommendedName>
        <fullName evidence="3">Zinc-finger domain-containing protein</fullName>
    </recommendedName>
</protein>
<keyword evidence="2" id="KW-1185">Reference proteome</keyword>
<dbReference type="EMBL" id="JAVRIF010000010">
    <property type="protein sequence ID" value="MDT0604983.1"/>
    <property type="molecule type" value="Genomic_DNA"/>
</dbReference>
<dbReference type="Proteomes" id="UP001266357">
    <property type="component" value="Unassembled WGS sequence"/>
</dbReference>
<name>A0ABU3A529_9GAMM</name>
<dbReference type="RefSeq" id="WP_311584000.1">
    <property type="nucleotide sequence ID" value="NZ_JAVRIF010000010.1"/>
</dbReference>
<comment type="caution">
    <text evidence="1">The sequence shown here is derived from an EMBL/GenBank/DDBJ whole genome shotgun (WGS) entry which is preliminary data.</text>
</comment>
<accession>A0ABU3A529</accession>
<evidence type="ECO:0000313" key="2">
    <source>
        <dbReference type="Proteomes" id="UP001266357"/>
    </source>
</evidence>
<evidence type="ECO:0008006" key="3">
    <source>
        <dbReference type="Google" id="ProtNLM"/>
    </source>
</evidence>
<organism evidence="1 2">
    <name type="scientific">Thalassotalea castellviae</name>
    <dbReference type="NCBI Taxonomy" id="3075612"/>
    <lineage>
        <taxon>Bacteria</taxon>
        <taxon>Pseudomonadati</taxon>
        <taxon>Pseudomonadota</taxon>
        <taxon>Gammaproteobacteria</taxon>
        <taxon>Alteromonadales</taxon>
        <taxon>Colwelliaceae</taxon>
        <taxon>Thalassotalea</taxon>
    </lineage>
</organism>
<reference evidence="1 2" key="1">
    <citation type="submission" date="2023-09" db="EMBL/GenBank/DDBJ databases">
        <authorList>
            <person name="Rey-Velasco X."/>
        </authorList>
    </citation>
    <scope>NUCLEOTIDE SEQUENCE [LARGE SCALE GENOMIC DNA]</scope>
    <source>
        <strain evidence="1 2">W431</strain>
    </source>
</reference>
<evidence type="ECO:0000313" key="1">
    <source>
        <dbReference type="EMBL" id="MDT0604983.1"/>
    </source>
</evidence>